<accession>H1Z200</accession>
<keyword evidence="1" id="KW-0059">Arsenical resistance</keyword>
<organism evidence="3 4">
    <name type="scientific">Methanoplanus limicola DSM 2279</name>
    <dbReference type="NCBI Taxonomy" id="937775"/>
    <lineage>
        <taxon>Archaea</taxon>
        <taxon>Methanobacteriati</taxon>
        <taxon>Methanobacteriota</taxon>
        <taxon>Stenosarchaea group</taxon>
        <taxon>Methanomicrobia</taxon>
        <taxon>Methanomicrobiales</taxon>
        <taxon>Methanomicrobiaceae</taxon>
        <taxon>Methanoplanus</taxon>
    </lineage>
</organism>
<evidence type="ECO:0000313" key="4">
    <source>
        <dbReference type="Proteomes" id="UP000005741"/>
    </source>
</evidence>
<sequence>MTKKKVLFICTHNSARSQMGEGYLNARYGDKYEAFSAGTEVTSVNPYAIKVMGEIGVDISGHRSKKIDEFFGVEMDILVTVCDSAKGACPMFPWAKEKIHAGFIDPSSAKGSEEEILSFFRNIRDEITEFIDVKFGRE</sequence>
<dbReference type="EMBL" id="CM001436">
    <property type="protein sequence ID" value="EHQ36345.1"/>
    <property type="molecule type" value="Genomic_DNA"/>
</dbReference>
<protein>
    <submittedName>
        <fullName evidence="3">Protein tyrosine phosphatase</fullName>
    </submittedName>
</protein>
<gene>
    <name evidence="3" type="ORF">Metlim_2289</name>
</gene>
<dbReference type="CDD" id="cd16345">
    <property type="entry name" value="LMWP_ArsC"/>
    <property type="match status" value="1"/>
</dbReference>
<dbReference type="Gene3D" id="3.40.50.2300">
    <property type="match status" value="1"/>
</dbReference>
<dbReference type="SUPFAM" id="SSF52788">
    <property type="entry name" value="Phosphotyrosine protein phosphatases I"/>
    <property type="match status" value="1"/>
</dbReference>
<dbReference type="InterPro" id="IPR036196">
    <property type="entry name" value="Ptyr_pPase_sf"/>
</dbReference>
<evidence type="ECO:0000259" key="2">
    <source>
        <dbReference type="SMART" id="SM00226"/>
    </source>
</evidence>
<keyword evidence="4" id="KW-1185">Reference proteome</keyword>
<dbReference type="HOGENOM" id="CLU_071415_3_2_2"/>
<dbReference type="Proteomes" id="UP000005741">
    <property type="component" value="Chromosome"/>
</dbReference>
<feature type="domain" description="Phosphotyrosine protein phosphatase I" evidence="2">
    <location>
        <begin position="4"/>
        <end position="137"/>
    </location>
</feature>
<dbReference type="PATRIC" id="fig|937775.9.peg.2589"/>
<evidence type="ECO:0000256" key="1">
    <source>
        <dbReference type="ARBA" id="ARBA00022849"/>
    </source>
</evidence>
<dbReference type="STRING" id="937775.Metlim_2289"/>
<evidence type="ECO:0000313" key="3">
    <source>
        <dbReference type="EMBL" id="EHQ36345.1"/>
    </source>
</evidence>
<dbReference type="GO" id="GO:0046685">
    <property type="term" value="P:response to arsenic-containing substance"/>
    <property type="evidence" value="ECO:0007669"/>
    <property type="project" value="UniProtKB-KW"/>
</dbReference>
<dbReference type="InterPro" id="IPR023485">
    <property type="entry name" value="Ptyr_pPase"/>
</dbReference>
<dbReference type="RefSeq" id="WP_004078601.1">
    <property type="nucleotide sequence ID" value="NZ_CM001436.1"/>
</dbReference>
<proteinExistence type="predicted"/>
<dbReference type="OrthoDB" id="295776at2157"/>
<dbReference type="InParanoid" id="H1Z200"/>
<reference evidence="3 4" key="1">
    <citation type="submission" date="2011-10" db="EMBL/GenBank/DDBJ databases">
        <title>The Improved High-Quality Draft genome of Methanoplanus limicola DSM 2279.</title>
        <authorList>
            <consortium name="US DOE Joint Genome Institute (JGI-PGF)"/>
            <person name="Lucas S."/>
            <person name="Copeland A."/>
            <person name="Lapidus A."/>
            <person name="Glavina del Rio T."/>
            <person name="Dalin E."/>
            <person name="Tice H."/>
            <person name="Bruce D."/>
            <person name="Goodwin L."/>
            <person name="Pitluck S."/>
            <person name="Peters L."/>
            <person name="Mikhailova N."/>
            <person name="Lu M."/>
            <person name="Kyrpides N."/>
            <person name="Mavromatis K."/>
            <person name="Ivanova N."/>
            <person name="Markowitz V."/>
            <person name="Cheng J.-F."/>
            <person name="Hugenholtz P."/>
            <person name="Woyke T."/>
            <person name="Wu D."/>
            <person name="Wirth R."/>
            <person name="Brambilla E.-M."/>
            <person name="Klenk H.-P."/>
            <person name="Eisen J.A."/>
        </authorList>
    </citation>
    <scope>NUCLEOTIDE SEQUENCE [LARGE SCALE GENOMIC DNA]</scope>
    <source>
        <strain evidence="3 4">DSM 2279</strain>
    </source>
</reference>
<dbReference type="Pfam" id="PF01451">
    <property type="entry name" value="LMWPc"/>
    <property type="match status" value="1"/>
</dbReference>
<dbReference type="PANTHER" id="PTHR43428:SF1">
    <property type="entry name" value="ARSENATE REDUCTASE"/>
    <property type="match status" value="1"/>
</dbReference>
<dbReference type="AlphaFoldDB" id="H1Z200"/>
<dbReference type="SMART" id="SM00226">
    <property type="entry name" value="LMWPc"/>
    <property type="match status" value="1"/>
</dbReference>
<name>H1Z200_9EURY</name>
<dbReference type="PANTHER" id="PTHR43428">
    <property type="entry name" value="ARSENATE REDUCTASE"/>
    <property type="match status" value="1"/>
</dbReference>